<evidence type="ECO:0000259" key="1">
    <source>
        <dbReference type="Pfam" id="PF07007"/>
    </source>
</evidence>
<dbReference type="InterPro" id="IPR029045">
    <property type="entry name" value="ClpP/crotonase-like_dom_sf"/>
</dbReference>
<evidence type="ECO:0000313" key="2">
    <source>
        <dbReference type="EMBL" id="CAG2159234.1"/>
    </source>
</evidence>
<comment type="caution">
    <text evidence="2">The sequence shown here is derived from an EMBL/GenBank/DDBJ whole genome shotgun (WGS) entry which is preliminary data.</text>
</comment>
<dbReference type="InterPro" id="IPR023562">
    <property type="entry name" value="ClpP/TepA"/>
</dbReference>
<organism evidence="2 3">
    <name type="scientific">Cupriavidus numazuensis</name>
    <dbReference type="NCBI Taxonomy" id="221992"/>
    <lineage>
        <taxon>Bacteria</taxon>
        <taxon>Pseudomonadati</taxon>
        <taxon>Pseudomonadota</taxon>
        <taxon>Betaproteobacteria</taxon>
        <taxon>Burkholderiales</taxon>
        <taxon>Burkholderiaceae</taxon>
        <taxon>Cupriavidus</taxon>
    </lineage>
</organism>
<reference evidence="2 3" key="1">
    <citation type="submission" date="2021-03" db="EMBL/GenBank/DDBJ databases">
        <authorList>
            <person name="Peeters C."/>
        </authorList>
    </citation>
    <scope>NUCLEOTIDE SEQUENCE [LARGE SCALE GENOMIC DNA]</scope>
    <source>
        <strain evidence="2 3">LMG 26411</strain>
    </source>
</reference>
<dbReference type="InterPro" id="IPR052755">
    <property type="entry name" value="Lysozyme_Inhibitor_LprI"/>
</dbReference>
<protein>
    <recommendedName>
        <fullName evidence="1">Lysozyme inhibitor LprI-like N-terminal domain-containing protein</fullName>
    </recommendedName>
</protein>
<sequence length="306" mass="33528">MHNTGRLGAGNAAVPGRIHPWLCCICFAVLMLPGTASAMDFTVYYQPQLKRKMLIGEGKIQEGDAKKFLAAAKLADRDEEGLVILALNSPGGNVEAAFRLIDAMDTVRVYTTVPSNARCASACASILFASGERRSVVGTGLLGFHSCYRRDGKTYASDSLCNEIIAANAMQRGVSHAGINRFVKEYGARDMAWVGRDVACKSLQGLCRPGLAEIQPEAKDALAHSFDCSKLVSTQAQLICGDAELTRVDRKLAMVYDQKLKTSANKARLRADQRAWLRDSRNLCSDKACLLRTYQQRIDELNRMRS</sequence>
<dbReference type="PANTHER" id="PTHR37549:SF1">
    <property type="entry name" value="LIPOPROTEIN LPRI"/>
    <property type="match status" value="1"/>
</dbReference>
<dbReference type="SUPFAM" id="SSF52096">
    <property type="entry name" value="ClpP/crotonase"/>
    <property type="match status" value="1"/>
</dbReference>
<gene>
    <name evidence="2" type="ORF">LMG26411_06547</name>
</gene>
<dbReference type="PANTHER" id="PTHR37549">
    <property type="entry name" value="LIPOPROTEIN LPRI"/>
    <property type="match status" value="1"/>
</dbReference>
<name>A0ABN7Q7N2_9BURK</name>
<dbReference type="Proteomes" id="UP000672657">
    <property type="component" value="Unassembled WGS sequence"/>
</dbReference>
<dbReference type="Gene3D" id="3.90.226.10">
    <property type="entry name" value="2-enoyl-CoA Hydratase, Chain A, domain 1"/>
    <property type="match status" value="1"/>
</dbReference>
<dbReference type="EMBL" id="CAJPVI010000056">
    <property type="protein sequence ID" value="CAG2159234.1"/>
    <property type="molecule type" value="Genomic_DNA"/>
</dbReference>
<accession>A0ABN7Q7N2</accession>
<feature type="domain" description="Lysozyme inhibitor LprI-like N-terminal" evidence="1">
    <location>
        <begin position="234"/>
        <end position="301"/>
    </location>
</feature>
<dbReference type="InterPro" id="IPR009739">
    <property type="entry name" value="LprI-like_N"/>
</dbReference>
<proteinExistence type="predicted"/>
<dbReference type="Pfam" id="PF00574">
    <property type="entry name" value="CLP_protease"/>
    <property type="match status" value="1"/>
</dbReference>
<evidence type="ECO:0000313" key="3">
    <source>
        <dbReference type="Proteomes" id="UP000672657"/>
    </source>
</evidence>
<dbReference type="Pfam" id="PF07007">
    <property type="entry name" value="LprI"/>
    <property type="match status" value="1"/>
</dbReference>
<keyword evidence="3" id="KW-1185">Reference proteome</keyword>